<feature type="non-terminal residue" evidence="1">
    <location>
        <position position="223"/>
    </location>
</feature>
<dbReference type="EMBL" id="CALNXJ010000005">
    <property type="protein sequence ID" value="CAH3040473.1"/>
    <property type="molecule type" value="Genomic_DNA"/>
</dbReference>
<comment type="caution">
    <text evidence="1">The sequence shown here is derived from an EMBL/GenBank/DDBJ whole genome shotgun (WGS) entry which is preliminary data.</text>
</comment>
<dbReference type="PANTHER" id="PTHR34615:SF1">
    <property type="entry name" value="PX DOMAIN-CONTAINING PROTEIN"/>
    <property type="match status" value="1"/>
</dbReference>
<evidence type="ECO:0000313" key="1">
    <source>
        <dbReference type="EMBL" id="CAH3040473.1"/>
    </source>
</evidence>
<protein>
    <submittedName>
        <fullName evidence="1">Uncharacterized protein</fullName>
    </submittedName>
</protein>
<dbReference type="Proteomes" id="UP001159428">
    <property type="component" value="Unassembled WGS sequence"/>
</dbReference>
<feature type="non-terminal residue" evidence="1">
    <location>
        <position position="1"/>
    </location>
</feature>
<sequence>QPLQNAALSLKEVLNQLSISHDDGVINVEEPLQYDLNRSDDVDHLYNSYPGFDFDDLEDDECLSEFCFYKNDLPFHLGIPEVVECYQRSICSGLEALYIFLKRHSYPCRYSDMIARFGKPVPVLCMINNYMIDYIYQAHSHRILQWNDSILNPHSLEIYSNAITAKGSPLDNCFVFIDGIVRPISKPGSNQRVVYNGHKRVHNVKFQSVAYSNGIIGNMYADL</sequence>
<reference evidence="1 2" key="1">
    <citation type="submission" date="2022-05" db="EMBL/GenBank/DDBJ databases">
        <authorList>
            <consortium name="Genoscope - CEA"/>
            <person name="William W."/>
        </authorList>
    </citation>
    <scope>NUCLEOTIDE SEQUENCE [LARGE SCALE GENOMIC DNA]</scope>
</reference>
<name>A0AAU9VVX5_9CNID</name>
<dbReference type="AlphaFoldDB" id="A0AAU9VVX5"/>
<gene>
    <name evidence="1" type="ORF">PMEA_00026046</name>
</gene>
<proteinExistence type="predicted"/>
<keyword evidence="2" id="KW-1185">Reference proteome</keyword>
<dbReference type="PANTHER" id="PTHR34615">
    <property type="entry name" value="PX DOMAIN-CONTAINING PROTEIN"/>
    <property type="match status" value="1"/>
</dbReference>
<evidence type="ECO:0000313" key="2">
    <source>
        <dbReference type="Proteomes" id="UP001159428"/>
    </source>
</evidence>
<accession>A0AAU9VVX5</accession>
<organism evidence="1 2">
    <name type="scientific">Pocillopora meandrina</name>
    <dbReference type="NCBI Taxonomy" id="46732"/>
    <lineage>
        <taxon>Eukaryota</taxon>
        <taxon>Metazoa</taxon>
        <taxon>Cnidaria</taxon>
        <taxon>Anthozoa</taxon>
        <taxon>Hexacorallia</taxon>
        <taxon>Scleractinia</taxon>
        <taxon>Astrocoeniina</taxon>
        <taxon>Pocilloporidae</taxon>
        <taxon>Pocillopora</taxon>
    </lineage>
</organism>